<feature type="region of interest" description="Disordered" evidence="6">
    <location>
        <begin position="40"/>
        <end position="61"/>
    </location>
</feature>
<dbReference type="Proteomes" id="UP000007494">
    <property type="component" value="Chromosome V"/>
</dbReference>
<evidence type="ECO:0000256" key="6">
    <source>
        <dbReference type="SAM" id="MobiDB-lite"/>
    </source>
</evidence>
<keyword evidence="3 5" id="KW-0697">Rotamase</keyword>
<dbReference type="Gene3D" id="3.10.50.40">
    <property type="match status" value="1"/>
</dbReference>
<dbReference type="InterPro" id="IPR001179">
    <property type="entry name" value="PPIase_FKBP_dom"/>
</dbReference>
<dbReference type="OrthoDB" id="1902587at2759"/>
<evidence type="ECO:0000256" key="5">
    <source>
        <dbReference type="PROSITE-ProRule" id="PRU00277"/>
    </source>
</evidence>
<evidence type="ECO:0000256" key="2">
    <source>
        <dbReference type="ARBA" id="ARBA00013194"/>
    </source>
</evidence>
<dbReference type="EC" id="5.2.1.8" evidence="2 5"/>
<feature type="compositionally biased region" description="Acidic residues" evidence="6">
    <location>
        <begin position="135"/>
        <end position="146"/>
    </location>
</feature>
<dbReference type="InterPro" id="IPR046357">
    <property type="entry name" value="PPIase_dom_sf"/>
</dbReference>
<feature type="compositionally biased region" description="Low complexity" evidence="6">
    <location>
        <begin position="274"/>
        <end position="286"/>
    </location>
</feature>
<proteinExistence type="predicted"/>
<evidence type="ECO:0000313" key="9">
    <source>
        <dbReference type="EMBL" id="CEL65614.1"/>
    </source>
</evidence>
<evidence type="ECO:0000256" key="4">
    <source>
        <dbReference type="ARBA" id="ARBA00023235"/>
    </source>
</evidence>
<comment type="catalytic activity">
    <reaction evidence="1 5">
        <text>[protein]-peptidylproline (omega=180) = [protein]-peptidylproline (omega=0)</text>
        <dbReference type="Rhea" id="RHEA:16237"/>
        <dbReference type="Rhea" id="RHEA-COMP:10747"/>
        <dbReference type="Rhea" id="RHEA-COMP:10748"/>
        <dbReference type="ChEBI" id="CHEBI:83833"/>
        <dbReference type="ChEBI" id="CHEBI:83834"/>
        <dbReference type="EC" id="5.2.1.8"/>
    </reaction>
</comment>
<sequence length="461" mass="48859">MALWGPVIALAASSPSPVSFNAEQGRLCFTGALLVPLRSKEEGKRKGQNTKNDGDGANEAPPRVLLSVRTLRQAVASPLMVLDERHMQARCKLLFEEDAEFSAKVMSAGDSEASKWGVQLLGDVASHPCDCCDLSEEEESEEEAQEEGAMAVGEGKKRKRNAVEEESDEAPALVPAGSVHGENAKRGEQKDKANEAQRGKVRKTDQGKARLLVPTLSAPIASLPSLAVQLASSRGAGVRPATKDTSHSLAGQKSAVTKPHAEITNKSARDRRAASGSSASVSQDRQQPSRGSQEAAKAPSAKNQKTQNREQNKRNENSTQAPAATSCQSPTASPASGPPPLRVGSRVALPSGVSYEILALPSSGKKQGGKTEVASYGDRMSIQYKGLLAKNLRRFDSGRIKFVLGRGEVIKGMELGVKGMQLGESRRLLIPSALGYGKRGAPPAIPPNSDLIFECRLMSLG</sequence>
<dbReference type="PANTHER" id="PTHR43811:SF19">
    <property type="entry name" value="39 KDA FK506-BINDING NUCLEAR PROTEIN"/>
    <property type="match status" value="1"/>
</dbReference>
<evidence type="ECO:0000313" key="8">
    <source>
        <dbReference type="EMBL" id="CBZ51660.1"/>
    </source>
</evidence>
<feature type="compositionally biased region" description="Basic and acidic residues" evidence="6">
    <location>
        <begin position="259"/>
        <end position="273"/>
    </location>
</feature>
<feature type="compositionally biased region" description="Polar residues" evidence="6">
    <location>
        <begin position="317"/>
        <end position="328"/>
    </location>
</feature>
<gene>
    <name evidence="9" type="ORF">BN1204_014540</name>
    <name evidence="8" type="ORF">NCLIV_014540</name>
</gene>
<dbReference type="GO" id="GO:0003755">
    <property type="term" value="F:peptidyl-prolyl cis-trans isomerase activity"/>
    <property type="evidence" value="ECO:0007669"/>
    <property type="project" value="UniProtKB-KW"/>
</dbReference>
<dbReference type="RefSeq" id="XP_003881693.1">
    <property type="nucleotide sequence ID" value="XM_003881644.1"/>
</dbReference>
<feature type="compositionally biased region" description="Basic and acidic residues" evidence="6">
    <location>
        <begin position="182"/>
        <end position="208"/>
    </location>
</feature>
<evidence type="ECO:0000313" key="10">
    <source>
        <dbReference type="Proteomes" id="UP000007494"/>
    </source>
</evidence>
<dbReference type="VEuPathDB" id="ToxoDB:NCLIV_014540"/>
<dbReference type="AlphaFoldDB" id="F0VDE5"/>
<dbReference type="EMBL" id="LN714479">
    <property type="protein sequence ID" value="CEL65614.1"/>
    <property type="molecule type" value="Genomic_DNA"/>
</dbReference>
<dbReference type="OMA" id="DCCDLSE"/>
<dbReference type="InParanoid" id="F0VDE5"/>
<feature type="domain" description="PPIase FKBP-type" evidence="7">
    <location>
        <begin position="377"/>
        <end position="461"/>
    </location>
</feature>
<dbReference type="Pfam" id="PF00254">
    <property type="entry name" value="FKBP_C"/>
    <property type="match status" value="1"/>
</dbReference>
<reference evidence="9" key="4">
    <citation type="journal article" date="2015" name="PLoS ONE">
        <title>Comprehensive Evaluation of Toxoplasma gondii VEG and Neospora caninum LIV Genomes with Tachyzoite Stage Transcriptome and Proteome Defines Novel Transcript Features.</title>
        <authorList>
            <person name="Ramaprasad A."/>
            <person name="Mourier T."/>
            <person name="Naeem R."/>
            <person name="Malas T.B."/>
            <person name="Moussa E."/>
            <person name="Panigrahi A."/>
            <person name="Vermont S.J."/>
            <person name="Otto T.D."/>
            <person name="Wastling J."/>
            <person name="Pain A."/>
        </authorList>
    </citation>
    <scope>NUCLEOTIDE SEQUENCE</scope>
    <source>
        <strain evidence="9">Liverpool</strain>
    </source>
</reference>
<keyword evidence="4 5" id="KW-0413">Isomerase</keyword>
<reference evidence="8" key="2">
    <citation type="submission" date="2011-03" db="EMBL/GenBank/DDBJ databases">
        <title>Comparative genomics and transcriptomics of Neospora caninum and Toxoplasma gondii.</title>
        <authorList>
            <person name="Reid A.J."/>
            <person name="Sohal A."/>
            <person name="Harris D."/>
            <person name="Quail M."/>
            <person name="Sanders M."/>
            <person name="Berriman M."/>
            <person name="Wastling J.M."/>
            <person name="Pain A."/>
        </authorList>
    </citation>
    <scope>NUCLEOTIDE SEQUENCE</scope>
    <source>
        <strain evidence="8">Liverpool</strain>
    </source>
</reference>
<evidence type="ECO:0000256" key="3">
    <source>
        <dbReference type="ARBA" id="ARBA00023110"/>
    </source>
</evidence>
<dbReference type="GO" id="GO:0005730">
    <property type="term" value="C:nucleolus"/>
    <property type="evidence" value="ECO:0007669"/>
    <property type="project" value="TreeGrafter"/>
</dbReference>
<dbReference type="SUPFAM" id="SSF54534">
    <property type="entry name" value="FKBP-like"/>
    <property type="match status" value="1"/>
</dbReference>
<feature type="region of interest" description="Disordered" evidence="6">
    <location>
        <begin position="135"/>
        <end position="210"/>
    </location>
</feature>
<feature type="region of interest" description="Disordered" evidence="6">
    <location>
        <begin position="237"/>
        <end position="345"/>
    </location>
</feature>
<dbReference type="GeneID" id="13444048"/>
<protein>
    <recommendedName>
        <fullName evidence="2 5">peptidylprolyl isomerase</fullName>
        <ecNumber evidence="2 5">5.2.1.8</ecNumber>
    </recommendedName>
</protein>
<accession>F0VDE5</accession>
<evidence type="ECO:0000259" key="7">
    <source>
        <dbReference type="PROSITE" id="PS50059"/>
    </source>
</evidence>
<evidence type="ECO:0000256" key="1">
    <source>
        <dbReference type="ARBA" id="ARBA00000971"/>
    </source>
</evidence>
<reference evidence="10" key="3">
    <citation type="journal article" date="2012" name="PLoS Pathog.">
        <title>Comparative genomics of the apicomplexan parasites Toxoplasma gondii and Neospora caninum: Coccidia differing in host range and transmission strategy.</title>
        <authorList>
            <person name="Reid A.J."/>
            <person name="Vermont S.J."/>
            <person name="Cotton J.A."/>
            <person name="Harris D."/>
            <person name="Hill-Cawthorne G.A."/>
            <person name="Konen-Waisman S."/>
            <person name="Latham S.M."/>
            <person name="Mourier T."/>
            <person name="Norton R."/>
            <person name="Quail M.A."/>
            <person name="Sanders M."/>
            <person name="Shanmugam D."/>
            <person name="Sohal A."/>
            <person name="Wasmuth J.D."/>
            <person name="Brunk B."/>
            <person name="Grigg M.E."/>
            <person name="Howard J.C."/>
            <person name="Parkinson J."/>
            <person name="Roos D.S."/>
            <person name="Trees A.J."/>
            <person name="Berriman M."/>
            <person name="Pain A."/>
            <person name="Wastling J.M."/>
        </authorList>
    </citation>
    <scope>NUCLEOTIDE SEQUENCE [LARGE SCALE GENOMIC DNA]</scope>
    <source>
        <strain evidence="10">Liverpool</strain>
    </source>
</reference>
<dbReference type="PANTHER" id="PTHR43811">
    <property type="entry name" value="FKBP-TYPE PEPTIDYL-PROLYL CIS-TRANS ISOMERASE FKPA"/>
    <property type="match status" value="1"/>
</dbReference>
<name>F0VDE5_NEOCL</name>
<feature type="compositionally biased region" description="Basic and acidic residues" evidence="6">
    <location>
        <begin position="307"/>
        <end position="316"/>
    </location>
</feature>
<keyword evidence="10" id="KW-1185">Reference proteome</keyword>
<dbReference type="PROSITE" id="PS50059">
    <property type="entry name" value="FKBP_PPIASE"/>
    <property type="match status" value="1"/>
</dbReference>
<dbReference type="GO" id="GO:0000785">
    <property type="term" value="C:chromatin"/>
    <property type="evidence" value="ECO:0007669"/>
    <property type="project" value="TreeGrafter"/>
</dbReference>
<organism evidence="8 10">
    <name type="scientific">Neospora caninum (strain Liverpool)</name>
    <dbReference type="NCBI Taxonomy" id="572307"/>
    <lineage>
        <taxon>Eukaryota</taxon>
        <taxon>Sar</taxon>
        <taxon>Alveolata</taxon>
        <taxon>Apicomplexa</taxon>
        <taxon>Conoidasida</taxon>
        <taxon>Coccidia</taxon>
        <taxon>Eucoccidiorida</taxon>
        <taxon>Eimeriorina</taxon>
        <taxon>Sarcocystidae</taxon>
        <taxon>Neospora</taxon>
    </lineage>
</organism>
<dbReference type="eggNOG" id="KOG0552">
    <property type="taxonomic scope" value="Eukaryota"/>
</dbReference>
<reference evidence="8" key="1">
    <citation type="submission" date="2011-02" db="EMBL/GenBank/DDBJ databases">
        <authorList>
            <person name="Aslett M."/>
        </authorList>
    </citation>
    <scope>NUCLEOTIDE SEQUENCE</scope>
    <source>
        <strain evidence="8">Liverpool</strain>
    </source>
</reference>
<dbReference type="EMBL" id="FR823386">
    <property type="protein sequence ID" value="CBZ51660.1"/>
    <property type="molecule type" value="Genomic_DNA"/>
</dbReference>